<proteinExistence type="predicted"/>
<dbReference type="InterPro" id="IPR009100">
    <property type="entry name" value="AcylCoA_DH/oxidase_NM_dom_sf"/>
</dbReference>
<organism evidence="4 5">
    <name type="scientific">Pseudonocardia yunnanensis</name>
    <dbReference type="NCBI Taxonomy" id="58107"/>
    <lineage>
        <taxon>Bacteria</taxon>
        <taxon>Bacillati</taxon>
        <taxon>Actinomycetota</taxon>
        <taxon>Actinomycetes</taxon>
        <taxon>Pseudonocardiales</taxon>
        <taxon>Pseudonocardiaceae</taxon>
        <taxon>Pseudonocardia</taxon>
    </lineage>
</organism>
<dbReference type="PANTHER" id="PTHR43884:SF12">
    <property type="entry name" value="ISOVALERYL-COA DEHYDROGENASE, MITOCHONDRIAL-RELATED"/>
    <property type="match status" value="1"/>
</dbReference>
<feature type="domain" description="Acyl-CoA dehydrogenase/oxidase N-terminal" evidence="2">
    <location>
        <begin position="27"/>
        <end position="97"/>
    </location>
</feature>
<evidence type="ECO:0000313" key="5">
    <source>
        <dbReference type="Proteomes" id="UP001597114"/>
    </source>
</evidence>
<name>A0ABW4FA63_9PSEU</name>
<evidence type="ECO:0000259" key="3">
    <source>
        <dbReference type="Pfam" id="PF08028"/>
    </source>
</evidence>
<evidence type="ECO:0000313" key="4">
    <source>
        <dbReference type="EMBL" id="MFD1524422.1"/>
    </source>
</evidence>
<evidence type="ECO:0000259" key="2">
    <source>
        <dbReference type="Pfam" id="PF02771"/>
    </source>
</evidence>
<dbReference type="Gene3D" id="1.10.540.10">
    <property type="entry name" value="Acyl-CoA dehydrogenase/oxidase, N-terminal domain"/>
    <property type="match status" value="1"/>
</dbReference>
<dbReference type="PANTHER" id="PTHR43884">
    <property type="entry name" value="ACYL-COA DEHYDROGENASE"/>
    <property type="match status" value="1"/>
</dbReference>
<evidence type="ECO:0000256" key="1">
    <source>
        <dbReference type="ARBA" id="ARBA00023002"/>
    </source>
</evidence>
<reference evidence="5" key="1">
    <citation type="journal article" date="2019" name="Int. J. Syst. Evol. Microbiol.">
        <title>The Global Catalogue of Microorganisms (GCM) 10K type strain sequencing project: providing services to taxonomists for standard genome sequencing and annotation.</title>
        <authorList>
            <consortium name="The Broad Institute Genomics Platform"/>
            <consortium name="The Broad Institute Genome Sequencing Center for Infectious Disease"/>
            <person name="Wu L."/>
            <person name="Ma J."/>
        </authorList>
    </citation>
    <scope>NUCLEOTIDE SEQUENCE [LARGE SCALE GENOMIC DNA]</scope>
    <source>
        <strain evidence="5">CCM 7043</strain>
    </source>
</reference>
<dbReference type="InterPro" id="IPR036250">
    <property type="entry name" value="AcylCo_DH-like_C"/>
</dbReference>
<keyword evidence="5" id="KW-1185">Reference proteome</keyword>
<protein>
    <submittedName>
        <fullName evidence="4">Acyl-CoA dehydrogenase family protein</fullName>
    </submittedName>
</protein>
<dbReference type="SUPFAM" id="SSF56645">
    <property type="entry name" value="Acyl-CoA dehydrogenase NM domain-like"/>
    <property type="match status" value="1"/>
</dbReference>
<accession>A0ABW4FA63</accession>
<dbReference type="InterPro" id="IPR013786">
    <property type="entry name" value="AcylCoA_DH/ox_N"/>
</dbReference>
<dbReference type="Pfam" id="PF08028">
    <property type="entry name" value="Acyl-CoA_dh_2"/>
    <property type="match status" value="1"/>
</dbReference>
<dbReference type="Gene3D" id="1.20.140.10">
    <property type="entry name" value="Butyryl-CoA Dehydrogenase, subunit A, domain 3"/>
    <property type="match status" value="1"/>
</dbReference>
<dbReference type="RefSeq" id="WP_344717565.1">
    <property type="nucleotide sequence ID" value="NZ_BAAAUS010000001.1"/>
</dbReference>
<dbReference type="InterPro" id="IPR013107">
    <property type="entry name" value="Acyl-CoA_DH_C"/>
</dbReference>
<sequence length="402" mass="42512">MSTDFSESVGRSMDDRSFLVARAERLRQLLADNAQQGAADRRVTEASIAALAGAGLFKVMLPRRYGGYEAGVRTSLDVMAAVAYGDGAAGWVVSLVNHSAWDIGLCPTRVQDDVFGADPDARVCGSLAPVGTAVAVEGGVRLSGRWGYVSGSLHAQWAMLGFNLVDETGAVIEGALAPVPAADYTVTDTWFTAGMRGSGSNTLSAEDVFVPWHRVVPRARLDAGDYPTEHKDEITYRSGFYPTHTMGLIGPLLGLGRAALDHVLDAAGTKRVAGTVFRRQADSASLQMQLGDAALLIDTAHLHAYRAADDLDDHAARGEPPSFPVRARVRADASRAAAQVVEAITILLNVHGSGGFVDSSPLQRIWQDANVAARHVTLLPGISSEVYGKALLGLPNDVVLSL</sequence>
<dbReference type="PIRSF" id="PIRSF016578">
    <property type="entry name" value="HsaA"/>
    <property type="match status" value="1"/>
</dbReference>
<dbReference type="Gene3D" id="2.40.110.10">
    <property type="entry name" value="Butyryl-CoA Dehydrogenase, subunit A, domain 2"/>
    <property type="match status" value="1"/>
</dbReference>
<dbReference type="EMBL" id="JBHUCO010000082">
    <property type="protein sequence ID" value="MFD1524422.1"/>
    <property type="molecule type" value="Genomic_DNA"/>
</dbReference>
<comment type="caution">
    <text evidence="4">The sequence shown here is derived from an EMBL/GenBank/DDBJ whole genome shotgun (WGS) entry which is preliminary data.</text>
</comment>
<gene>
    <name evidence="4" type="ORF">ACFSJD_43555</name>
</gene>
<dbReference type="Proteomes" id="UP001597114">
    <property type="component" value="Unassembled WGS sequence"/>
</dbReference>
<dbReference type="Pfam" id="PF02771">
    <property type="entry name" value="Acyl-CoA_dh_N"/>
    <property type="match status" value="1"/>
</dbReference>
<feature type="domain" description="Acyl-CoA dehydrogenase C-terminal" evidence="3">
    <location>
        <begin position="250"/>
        <end position="377"/>
    </location>
</feature>
<dbReference type="InterPro" id="IPR046373">
    <property type="entry name" value="Acyl-CoA_Oxase/DH_mid-dom_sf"/>
</dbReference>
<dbReference type="InterPro" id="IPR037069">
    <property type="entry name" value="AcylCoA_DH/ox_N_sf"/>
</dbReference>
<keyword evidence="1" id="KW-0560">Oxidoreductase</keyword>
<dbReference type="SUPFAM" id="SSF47203">
    <property type="entry name" value="Acyl-CoA dehydrogenase C-terminal domain-like"/>
    <property type="match status" value="1"/>
</dbReference>